<reference evidence="1 2" key="1">
    <citation type="submission" date="2017-06" db="EMBL/GenBank/DDBJ databases">
        <authorList>
            <person name="Kim H.J."/>
            <person name="Triplett B.A."/>
        </authorList>
    </citation>
    <scope>NUCLEOTIDE SEQUENCE [LARGE SCALE GENOMIC DNA]</scope>
    <source>
        <strain evidence="1 2">13146</strain>
    </source>
</reference>
<organism evidence="1 2">
    <name type="scientific">Stenotrophomonas maltophilia</name>
    <name type="common">Pseudomonas maltophilia</name>
    <name type="synonym">Xanthomonas maltophilia</name>
    <dbReference type="NCBI Taxonomy" id="40324"/>
    <lineage>
        <taxon>Bacteria</taxon>
        <taxon>Pseudomonadati</taxon>
        <taxon>Pseudomonadota</taxon>
        <taxon>Gammaproteobacteria</taxon>
        <taxon>Lysobacterales</taxon>
        <taxon>Lysobacteraceae</taxon>
        <taxon>Stenotrophomonas</taxon>
        <taxon>Stenotrophomonas maltophilia group</taxon>
    </lineage>
</organism>
<comment type="caution">
    <text evidence="1">The sequence shown here is derived from an EMBL/GenBank/DDBJ whole genome shotgun (WGS) entry which is preliminary data.</text>
</comment>
<dbReference type="AlphaFoldDB" id="A0A246HRE6"/>
<gene>
    <name evidence="1" type="ORF">CEE60_01770</name>
</gene>
<protein>
    <submittedName>
        <fullName evidence="1">Uncharacterized protein</fullName>
    </submittedName>
</protein>
<name>A0A246HRE6_STEMA</name>
<proteinExistence type="predicted"/>
<sequence>MTLPVPRTYAEWSQVLDAFSEGGREAEALAAMAAGRLDWTPGVAQLFTDRITTLLDLRLKQCSARLQRDLGDRADEVTLVRALLDARRHFSVLHQLASLATLPESLRAFLRGELVRITARMQADLEANARAQRCDRTLRAVRYNSLCHYRPAALDASAPPPLPSAAPADVPALPGRRRTLMI</sequence>
<dbReference type="OrthoDB" id="6053684at2"/>
<accession>A0A246HRE6</accession>
<dbReference type="Proteomes" id="UP000198157">
    <property type="component" value="Unassembled WGS sequence"/>
</dbReference>
<dbReference type="EMBL" id="NIVS01000004">
    <property type="protein sequence ID" value="OWQ56821.1"/>
    <property type="molecule type" value="Genomic_DNA"/>
</dbReference>
<evidence type="ECO:0000313" key="2">
    <source>
        <dbReference type="Proteomes" id="UP000198157"/>
    </source>
</evidence>
<evidence type="ECO:0000313" key="1">
    <source>
        <dbReference type="EMBL" id="OWQ56821.1"/>
    </source>
</evidence>